<dbReference type="EMBL" id="KI537036">
    <property type="protein sequence ID" value="ESR35398.1"/>
    <property type="molecule type" value="Genomic_DNA"/>
</dbReference>
<dbReference type="KEGG" id="cic:CICLE_v10007032mg"/>
<feature type="transmembrane region" description="Helical" evidence="6">
    <location>
        <begin position="334"/>
        <end position="353"/>
    </location>
</feature>
<dbReference type="AlphaFoldDB" id="V4RMB5"/>
<keyword evidence="4" id="KW-0813">Transport</keyword>
<proteinExistence type="predicted"/>
<keyword evidence="1" id="KW-0140">cGMP</keyword>
<dbReference type="InterPro" id="IPR014710">
    <property type="entry name" value="RmlC-like_jellyroll"/>
</dbReference>
<dbReference type="STRING" id="85681.V4RMB5"/>
<keyword evidence="2" id="KW-0112">Calmodulin-binding</keyword>
<evidence type="ECO:0000313" key="9">
    <source>
        <dbReference type="Proteomes" id="UP000030687"/>
    </source>
</evidence>
<keyword evidence="5" id="KW-0407">Ion channel</keyword>
<dbReference type="Proteomes" id="UP000030687">
    <property type="component" value="Unassembled WGS sequence"/>
</dbReference>
<keyword evidence="4" id="KW-1071">Ligand-gated ion channel</keyword>
<dbReference type="InParanoid" id="V4RMB5"/>
<keyword evidence="3" id="KW-0547">Nucleotide-binding</keyword>
<evidence type="ECO:0000256" key="1">
    <source>
        <dbReference type="ARBA" id="ARBA00022535"/>
    </source>
</evidence>
<dbReference type="GO" id="GO:0030553">
    <property type="term" value="F:cGMP binding"/>
    <property type="evidence" value="ECO:0007669"/>
    <property type="project" value="UniProtKB-KW"/>
</dbReference>
<dbReference type="eggNOG" id="KOG0498">
    <property type="taxonomic scope" value="Eukaryota"/>
</dbReference>
<keyword evidence="4" id="KW-0406">Ion transport</keyword>
<dbReference type="Gramene" id="ESR35398">
    <property type="protein sequence ID" value="ESR35398"/>
    <property type="gene ID" value="CICLE_v10007032mg"/>
</dbReference>
<gene>
    <name evidence="8" type="ORF">CICLE_v10007032mg</name>
</gene>
<dbReference type="Gene3D" id="2.60.120.10">
    <property type="entry name" value="Jelly Rolls"/>
    <property type="match status" value="1"/>
</dbReference>
<organism evidence="8 9">
    <name type="scientific">Citrus clementina</name>
    <name type="common">Clementine</name>
    <name type="synonym">Citrus deliciosa x Citrus sinensis</name>
    <dbReference type="NCBI Taxonomy" id="85681"/>
    <lineage>
        <taxon>Eukaryota</taxon>
        <taxon>Viridiplantae</taxon>
        <taxon>Streptophyta</taxon>
        <taxon>Embryophyta</taxon>
        <taxon>Tracheophyta</taxon>
        <taxon>Spermatophyta</taxon>
        <taxon>Magnoliopsida</taxon>
        <taxon>eudicotyledons</taxon>
        <taxon>Gunneridae</taxon>
        <taxon>Pentapetalae</taxon>
        <taxon>rosids</taxon>
        <taxon>malvids</taxon>
        <taxon>Sapindales</taxon>
        <taxon>Rutaceae</taxon>
        <taxon>Aurantioideae</taxon>
        <taxon>Citrus</taxon>
    </lineage>
</organism>
<protein>
    <recommendedName>
        <fullName evidence="7">Cyclic nucleotide-binding domain-containing protein</fullName>
    </recommendedName>
</protein>
<feature type="transmembrane region" description="Helical" evidence="6">
    <location>
        <begin position="31"/>
        <end position="55"/>
    </location>
</feature>
<keyword evidence="9" id="KW-1185">Reference proteome</keyword>
<dbReference type="GO" id="GO:0016020">
    <property type="term" value="C:membrane"/>
    <property type="evidence" value="ECO:0007669"/>
    <property type="project" value="UniProtKB-SubCell"/>
</dbReference>
<dbReference type="PANTHER" id="PTHR45651:SF5">
    <property type="entry name" value="CYCLIC NUCLEOTIDE-GATED ION CHANNEL 1"/>
    <property type="match status" value="1"/>
</dbReference>
<feature type="transmembrane region" description="Helical" evidence="6">
    <location>
        <begin position="301"/>
        <end position="322"/>
    </location>
</feature>
<dbReference type="PANTHER" id="PTHR45651">
    <property type="entry name" value="CYCLIC NUCLEOTIDE-GATED ION CHANNEL 15-RELATED-RELATED"/>
    <property type="match status" value="1"/>
</dbReference>
<feature type="transmembrane region" description="Helical" evidence="6">
    <location>
        <begin position="126"/>
        <end position="148"/>
    </location>
</feature>
<evidence type="ECO:0000256" key="3">
    <source>
        <dbReference type="ARBA" id="ARBA00022992"/>
    </source>
</evidence>
<keyword evidence="3" id="KW-0142">cGMP-binding</keyword>
<sequence>MIVLYHKTGKAIARAIRRIKKIKDKEYIDRLMNVTAMILDVTAIILDPLFFYILVLDDEKKCIHWDKTLGITATVIRSVLDFLKLGHFISHSKLHMEKGNQREKFKAIFKGEGEVPEDPMGRMRKLFLIDCLAILPIPQVLVIFLVIFGIRGPGFSTAMTFFVLQYSLRVIRTYFLFTHATRVSGILADATWAIFAFYLLLYLQSGHMFGALWYYYAIEKATECWREACKNHTGCSGHSYFSCNKSSRDYNFLNDFCRISTGSTTSYSFGIYNDALQSGIVGETDFPKKLIRCLRWGLQNLRFAVFYMAWIMITVHVISAFGQNLETSNDVGENIFAICMTNYGVVLFVFLIGRMQVEEFQNWDEFSLDYLFGCLKPVVFSERTVIIQEGDPINVMTFVLQGKTWAYSKKLSITIQRHQDHCDVRRKELIDWAKNENSYQQLPISDRTVRALTDVEAFTLKADDVKCALLFRPVSKEAAALIQLVWRFKKHKRANDKNAKPRSCLDCCFRTPDEGELH</sequence>
<dbReference type="GO" id="GO:0005516">
    <property type="term" value="F:calmodulin binding"/>
    <property type="evidence" value="ECO:0007669"/>
    <property type="project" value="UniProtKB-KW"/>
</dbReference>
<dbReference type="SUPFAM" id="SSF51206">
    <property type="entry name" value="cAMP-binding domain-like"/>
    <property type="match status" value="1"/>
</dbReference>
<name>V4RMB5_CITCL</name>
<dbReference type="InterPro" id="IPR018490">
    <property type="entry name" value="cNMP-bd_dom_sf"/>
</dbReference>
<dbReference type="GO" id="GO:0034220">
    <property type="term" value="P:monoatomic ion transmembrane transport"/>
    <property type="evidence" value="ECO:0007669"/>
    <property type="project" value="UniProtKB-KW"/>
</dbReference>
<reference evidence="8 9" key="1">
    <citation type="submission" date="2013-10" db="EMBL/GenBank/DDBJ databases">
        <authorList>
            <consortium name="International Citrus Genome Consortium"/>
            <person name="Jenkins J."/>
            <person name="Schmutz J."/>
            <person name="Prochnik S."/>
            <person name="Rokhsar D."/>
            <person name="Gmitter F."/>
            <person name="Ollitrault P."/>
            <person name="Machado M."/>
            <person name="Talon M."/>
            <person name="Wincker P."/>
            <person name="Jaillon O."/>
            <person name="Morgante M."/>
        </authorList>
    </citation>
    <scope>NUCLEOTIDE SEQUENCE</scope>
    <source>
        <strain evidence="9">cv. Clemenules</strain>
    </source>
</reference>
<feature type="domain" description="Cyclic nucleotide-binding" evidence="7">
    <location>
        <begin position="359"/>
        <end position="403"/>
    </location>
</feature>
<dbReference type="PROSITE" id="PS50042">
    <property type="entry name" value="CNMP_BINDING_3"/>
    <property type="match status" value="1"/>
</dbReference>
<keyword evidence="6" id="KW-0472">Membrane</keyword>
<evidence type="ECO:0000256" key="6">
    <source>
        <dbReference type="SAM" id="Phobius"/>
    </source>
</evidence>
<evidence type="ECO:0000259" key="7">
    <source>
        <dbReference type="PROSITE" id="PS50042"/>
    </source>
</evidence>
<evidence type="ECO:0000256" key="2">
    <source>
        <dbReference type="ARBA" id="ARBA00022860"/>
    </source>
</evidence>
<accession>V4RMB5</accession>
<dbReference type="InterPro" id="IPR000595">
    <property type="entry name" value="cNMP-bd_dom"/>
</dbReference>
<dbReference type="CDD" id="cd00038">
    <property type="entry name" value="CAP_ED"/>
    <property type="match status" value="1"/>
</dbReference>
<keyword evidence="6" id="KW-1133">Transmembrane helix</keyword>
<evidence type="ECO:0000313" key="8">
    <source>
        <dbReference type="EMBL" id="ESR35398.1"/>
    </source>
</evidence>
<dbReference type="SUPFAM" id="SSF81324">
    <property type="entry name" value="Voltage-gated potassium channels"/>
    <property type="match status" value="1"/>
</dbReference>
<dbReference type="GO" id="GO:0030552">
    <property type="term" value="F:cAMP binding"/>
    <property type="evidence" value="ECO:0007669"/>
    <property type="project" value="UniProtKB-KW"/>
</dbReference>
<evidence type="ECO:0000256" key="4">
    <source>
        <dbReference type="ARBA" id="ARBA00023286"/>
    </source>
</evidence>
<keyword evidence="6" id="KW-0812">Transmembrane</keyword>
<evidence type="ECO:0000256" key="5">
    <source>
        <dbReference type="ARBA" id="ARBA00023303"/>
    </source>
</evidence>